<gene>
    <name evidence="2" type="ORF">GCM10020367_17700</name>
</gene>
<reference evidence="3" key="1">
    <citation type="journal article" date="2019" name="Int. J. Syst. Evol. Microbiol.">
        <title>The Global Catalogue of Microorganisms (GCM) 10K type strain sequencing project: providing services to taxonomists for standard genome sequencing and annotation.</title>
        <authorList>
            <consortium name="The Broad Institute Genomics Platform"/>
            <consortium name="The Broad Institute Genome Sequencing Center for Infectious Disease"/>
            <person name="Wu L."/>
            <person name="Ma J."/>
        </authorList>
    </citation>
    <scope>NUCLEOTIDE SEQUENCE [LARGE SCALE GENOMIC DNA]</scope>
    <source>
        <strain evidence="3">JCM 9651</strain>
    </source>
</reference>
<dbReference type="EMBL" id="BAAAYL010000001">
    <property type="protein sequence ID" value="GAA3370567.1"/>
    <property type="molecule type" value="Genomic_DNA"/>
</dbReference>
<accession>A0ABP6S8G5</accession>
<dbReference type="InterPro" id="IPR007278">
    <property type="entry name" value="DUF397"/>
</dbReference>
<dbReference type="RefSeq" id="WP_345035666.1">
    <property type="nucleotide sequence ID" value="NZ_BAAAYL010000001.1"/>
</dbReference>
<sequence length="71" mass="7394">MSTLQWRKSSYSGDGSNCVCVAVSPDGTVLLRDSKAPETTVTTTPHALRALIAALASERLGPSPSVTSIPH</sequence>
<proteinExistence type="predicted"/>
<feature type="domain" description="DUF397" evidence="1">
    <location>
        <begin position="4"/>
        <end position="55"/>
    </location>
</feature>
<dbReference type="Pfam" id="PF04149">
    <property type="entry name" value="DUF397"/>
    <property type="match status" value="1"/>
</dbReference>
<keyword evidence="3" id="KW-1185">Reference proteome</keyword>
<dbReference type="Proteomes" id="UP001499990">
    <property type="component" value="Unassembled WGS sequence"/>
</dbReference>
<comment type="caution">
    <text evidence="2">The sequence shown here is derived from an EMBL/GenBank/DDBJ whole genome shotgun (WGS) entry which is preliminary data.</text>
</comment>
<evidence type="ECO:0000313" key="2">
    <source>
        <dbReference type="EMBL" id="GAA3370567.1"/>
    </source>
</evidence>
<name>A0ABP6S8G5_9ACTN</name>
<evidence type="ECO:0000313" key="3">
    <source>
        <dbReference type="Proteomes" id="UP001499990"/>
    </source>
</evidence>
<organism evidence="2 3">
    <name type="scientific">Streptomyces sannanensis</name>
    <dbReference type="NCBI Taxonomy" id="285536"/>
    <lineage>
        <taxon>Bacteria</taxon>
        <taxon>Bacillati</taxon>
        <taxon>Actinomycetota</taxon>
        <taxon>Actinomycetes</taxon>
        <taxon>Kitasatosporales</taxon>
        <taxon>Streptomycetaceae</taxon>
        <taxon>Streptomyces</taxon>
    </lineage>
</organism>
<evidence type="ECO:0000259" key="1">
    <source>
        <dbReference type="Pfam" id="PF04149"/>
    </source>
</evidence>
<protein>
    <recommendedName>
        <fullName evidence="1">DUF397 domain-containing protein</fullName>
    </recommendedName>
</protein>